<dbReference type="AlphaFoldDB" id="A0A2I1M979"/>
<dbReference type="OrthoDB" id="1693089at2"/>
<keyword evidence="2" id="KW-1133">Transmembrane helix</keyword>
<evidence type="ECO:0000313" key="4">
    <source>
        <dbReference type="EMBL" id="SUU91790.1"/>
    </source>
</evidence>
<keyword evidence="2" id="KW-0472">Membrane</keyword>
<organism evidence="3 5">
    <name type="scientific">Anaerococcus octavius</name>
    <dbReference type="NCBI Taxonomy" id="54007"/>
    <lineage>
        <taxon>Bacteria</taxon>
        <taxon>Bacillati</taxon>
        <taxon>Bacillota</taxon>
        <taxon>Tissierellia</taxon>
        <taxon>Tissierellales</taxon>
        <taxon>Peptoniphilaceae</taxon>
        <taxon>Anaerococcus</taxon>
    </lineage>
</organism>
<evidence type="ECO:0000313" key="3">
    <source>
        <dbReference type="EMBL" id="PKZ16668.1"/>
    </source>
</evidence>
<reference evidence="4 6" key="2">
    <citation type="submission" date="2018-06" db="EMBL/GenBank/DDBJ databases">
        <authorList>
            <consortium name="Pathogen Informatics"/>
            <person name="Doyle S."/>
        </authorList>
    </citation>
    <scope>NUCLEOTIDE SEQUENCE [LARGE SCALE GENOMIC DNA]</scope>
    <source>
        <strain evidence="4 6">NCTC9810</strain>
    </source>
</reference>
<feature type="transmembrane region" description="Helical" evidence="2">
    <location>
        <begin position="153"/>
        <end position="171"/>
    </location>
</feature>
<dbReference type="RefSeq" id="WP_101540329.1">
    <property type="nucleotide sequence ID" value="NZ_CALTZC010000025.1"/>
</dbReference>
<evidence type="ECO:0000256" key="1">
    <source>
        <dbReference type="SAM" id="MobiDB-lite"/>
    </source>
</evidence>
<dbReference type="Proteomes" id="UP000234335">
    <property type="component" value="Unassembled WGS sequence"/>
</dbReference>
<feature type="region of interest" description="Disordered" evidence="1">
    <location>
        <begin position="198"/>
        <end position="230"/>
    </location>
</feature>
<sequence length="275" mass="30432">MENKKSLFSAIPSAIIAGIIIGMITYFGLNFGGYKEYQAQSKVVTTNIENLDEASGTAATYAATINSPKIKQKTLETLGIDWNVGKLDSKLEIRPIENTSIIDIVVTDTNKLRAEDIADQYADYTVRVINNIYNSGAKVMEYSYGSASAIDNTLRYALITGGIGFVLWTIIKMISINSYNNKLAKNYANNKEAKEVREVREVKEKPAKKKEKSASKSATRKTSKVDRDSMAFESGSTKVVDSKEVNRQVDLQETSSSKYEVLGRIPSYDKGDLDV</sequence>
<protein>
    <submittedName>
        <fullName evidence="4">Capsular polysaccharide biosynthesis protein</fullName>
    </submittedName>
    <submittedName>
        <fullName evidence="3">Chain-length determining protein</fullName>
    </submittedName>
</protein>
<evidence type="ECO:0000313" key="5">
    <source>
        <dbReference type="Proteomes" id="UP000234335"/>
    </source>
</evidence>
<name>A0A2I1M979_9FIRM</name>
<accession>A0A2I1M979</accession>
<dbReference type="Proteomes" id="UP000255124">
    <property type="component" value="Unassembled WGS sequence"/>
</dbReference>
<dbReference type="EMBL" id="UFTA01000002">
    <property type="protein sequence ID" value="SUU91790.1"/>
    <property type="molecule type" value="Genomic_DNA"/>
</dbReference>
<proteinExistence type="predicted"/>
<evidence type="ECO:0000256" key="2">
    <source>
        <dbReference type="SAM" id="Phobius"/>
    </source>
</evidence>
<gene>
    <name evidence="3" type="ORF">CYJ34_05585</name>
    <name evidence="4" type="ORF">NCTC9810_00087</name>
</gene>
<keyword evidence="5" id="KW-1185">Reference proteome</keyword>
<dbReference type="EMBL" id="PKGS01000003">
    <property type="protein sequence ID" value="PKZ16668.1"/>
    <property type="molecule type" value="Genomic_DNA"/>
</dbReference>
<keyword evidence="2" id="KW-0812">Transmembrane</keyword>
<reference evidence="3 5" key="1">
    <citation type="submission" date="2017-12" db="EMBL/GenBank/DDBJ databases">
        <title>Phylogenetic diversity of female urinary microbiome.</title>
        <authorList>
            <person name="Thomas-White K."/>
            <person name="Wolfe A.J."/>
        </authorList>
    </citation>
    <scope>NUCLEOTIDE SEQUENCE [LARGE SCALE GENOMIC DNA]</scope>
    <source>
        <strain evidence="3 5">UMB0119</strain>
    </source>
</reference>
<feature type="transmembrane region" description="Helical" evidence="2">
    <location>
        <begin position="7"/>
        <end position="29"/>
    </location>
</feature>
<evidence type="ECO:0000313" key="6">
    <source>
        <dbReference type="Proteomes" id="UP000255124"/>
    </source>
</evidence>